<comment type="caution">
    <text evidence="2">The sequence shown here is derived from an EMBL/GenBank/DDBJ whole genome shotgun (WGS) entry which is preliminary data.</text>
</comment>
<gene>
    <name evidence="2" type="ORF">GCM10023225_32320</name>
</gene>
<accession>A0ABP8VC47</accession>
<dbReference type="PANTHER" id="PTHR43682:SF1">
    <property type="entry name" value="LACTATE UTILIZATION PROTEIN C"/>
    <property type="match status" value="1"/>
</dbReference>
<dbReference type="InterPro" id="IPR024185">
    <property type="entry name" value="FTHF_cligase-like_sf"/>
</dbReference>
<proteinExistence type="predicted"/>
<keyword evidence="3" id="KW-1185">Reference proteome</keyword>
<reference evidence="3" key="1">
    <citation type="journal article" date="2019" name="Int. J. Syst. Evol. Microbiol.">
        <title>The Global Catalogue of Microorganisms (GCM) 10K type strain sequencing project: providing services to taxonomists for standard genome sequencing and annotation.</title>
        <authorList>
            <consortium name="The Broad Institute Genomics Platform"/>
            <consortium name="The Broad Institute Genome Sequencing Center for Infectious Disease"/>
            <person name="Wu L."/>
            <person name="Ma J."/>
        </authorList>
    </citation>
    <scope>NUCLEOTIDE SEQUENCE [LARGE SCALE GENOMIC DNA]</scope>
    <source>
        <strain evidence="3">JCM 18126</strain>
    </source>
</reference>
<dbReference type="Pfam" id="PF02589">
    <property type="entry name" value="LUD_dom"/>
    <property type="match status" value="1"/>
</dbReference>
<dbReference type="PANTHER" id="PTHR43682">
    <property type="entry name" value="LACTATE UTILIZATION PROTEIN C"/>
    <property type="match status" value="1"/>
</dbReference>
<dbReference type="InterPro" id="IPR037171">
    <property type="entry name" value="NagB/RpiA_transferase-like"/>
</dbReference>
<dbReference type="InterPro" id="IPR003741">
    <property type="entry name" value="LUD_dom"/>
</dbReference>
<organism evidence="2 3">
    <name type="scientific">Kineococcus glutinatus</name>
    <dbReference type="NCBI Taxonomy" id="1070872"/>
    <lineage>
        <taxon>Bacteria</taxon>
        <taxon>Bacillati</taxon>
        <taxon>Actinomycetota</taxon>
        <taxon>Actinomycetes</taxon>
        <taxon>Kineosporiales</taxon>
        <taxon>Kineosporiaceae</taxon>
        <taxon>Kineococcus</taxon>
    </lineage>
</organism>
<dbReference type="SUPFAM" id="SSF100950">
    <property type="entry name" value="NagB/RpiA/CoA transferase-like"/>
    <property type="match status" value="1"/>
</dbReference>
<dbReference type="Proteomes" id="UP001501195">
    <property type="component" value="Unassembled WGS sequence"/>
</dbReference>
<dbReference type="Gene3D" id="3.40.50.10420">
    <property type="entry name" value="NagB/RpiA/CoA transferase-like"/>
    <property type="match status" value="1"/>
</dbReference>
<evidence type="ECO:0000259" key="1">
    <source>
        <dbReference type="Pfam" id="PF02589"/>
    </source>
</evidence>
<protein>
    <submittedName>
        <fullName evidence="2">LUD domain-containing protein</fullName>
    </submittedName>
</protein>
<dbReference type="EMBL" id="BAABIL010000624">
    <property type="protein sequence ID" value="GAA4658071.1"/>
    <property type="molecule type" value="Genomic_DNA"/>
</dbReference>
<evidence type="ECO:0000313" key="2">
    <source>
        <dbReference type="EMBL" id="GAA4658071.1"/>
    </source>
</evidence>
<evidence type="ECO:0000313" key="3">
    <source>
        <dbReference type="Proteomes" id="UP001501195"/>
    </source>
</evidence>
<feature type="domain" description="LUD" evidence="1">
    <location>
        <begin position="20"/>
        <end position="183"/>
    </location>
</feature>
<sequence length="185" mass="19540">MPRAYRATGEHAPGSEAVLEMFTERVEEYKATVLRCGPDEVPTTVNDVLASWGASHVVVPPDFGVGWLSSGQVRITVDDGALTPEDVDDVDAVLTACAVGIAETGTVVLDGSPDQGRRMISLVPDRHLVVVHAGQVVQTVPEAVARLDATRPLTWISGPSATSDIELDRVEGVHGPRTLVVVLAS</sequence>
<name>A0ABP8VC47_9ACTN</name>